<sequence length="632" mass="70149">MTTSILFQAIVFLLGALICVPLAKRFGLSSVIGYLLAGVLIGPFLLGFVGEEGEDILHFAEFGVVMMLFLIGLEIEPKTFWQMRKRIVGLGGLQVGVTLILGYLLFYYIGFETNVAITIAMAVALSSTAITLQTLKEKNLMDSTYGTSSFSILLFQDIIVIPMLAVLPLLSSGGENNTTSHTTDNFHFLDGLSLGWQAAAILLSIVAIVLAGRYLIVPLLRLVAQARIRELLTASALFIVLGISFLMEMVGLSPALGAFLGGVVLATSEFKHELESNLEPFKGLLLGLFFITVGASINFQVIAENPIMIIGLVIAVIALKALVIYGVAKVFKIKTDQRLLLMIGLAQIGEFAFVLFSFAFQLNIIDQFNLDMMLVITALSMALTPILSLLNERFLLPKIGTKRQENRPMDHIAKTHKVILVGFGHFGSTVGRFLRAHGIEATILDHDSTRVDFLRKMGFQVYYGDATRMELLEAAGIADAKLLICAIGSTETTNHLVKIVKEKYPKLKLLVRARNRYDAYELMDAGVKDIYRESLDTSVKLASDALTHLGFRRYSVYRQAQNFIRYDEQGLKNMAERPKDRDAYISKARRELEQQEKLLEEDFTRGILSHDKLWDSDEMRSAALAKQRVKKT</sequence>
<evidence type="ECO:0000256" key="3">
    <source>
        <dbReference type="ARBA" id="ARBA00022448"/>
    </source>
</evidence>
<dbReference type="PRINTS" id="PR00335">
    <property type="entry name" value="KUPTAKETRKA"/>
</dbReference>
<feature type="transmembrane region" description="Helical" evidence="12">
    <location>
        <begin position="6"/>
        <end position="24"/>
    </location>
</feature>
<dbReference type="InterPro" id="IPR036291">
    <property type="entry name" value="NAD(P)-bd_dom_sf"/>
</dbReference>
<evidence type="ECO:0000256" key="11">
    <source>
        <dbReference type="ARBA" id="ARBA00023136"/>
    </source>
</evidence>
<evidence type="ECO:0000256" key="10">
    <source>
        <dbReference type="ARBA" id="ARBA00023065"/>
    </source>
</evidence>
<dbReference type="GO" id="GO:0012505">
    <property type="term" value="C:endomembrane system"/>
    <property type="evidence" value="ECO:0007669"/>
    <property type="project" value="UniProtKB-SubCell"/>
</dbReference>
<keyword evidence="8" id="KW-0630">Potassium</keyword>
<dbReference type="InterPro" id="IPR038770">
    <property type="entry name" value="Na+/solute_symporter_sf"/>
</dbReference>
<dbReference type="InterPro" id="IPR006036">
    <property type="entry name" value="K_uptake_TrkA"/>
</dbReference>
<evidence type="ECO:0000256" key="5">
    <source>
        <dbReference type="ARBA" id="ARBA00022475"/>
    </source>
</evidence>
<name>A0A1V6LSH1_9FLAO</name>
<keyword evidence="3" id="KW-0813">Transport</keyword>
<protein>
    <submittedName>
        <fullName evidence="14">Potassium transporter</fullName>
    </submittedName>
</protein>
<feature type="transmembrane region" description="Helical" evidence="12">
    <location>
        <begin position="87"/>
        <end position="109"/>
    </location>
</feature>
<dbReference type="InterPro" id="IPR006153">
    <property type="entry name" value="Cation/H_exchanger_TM"/>
</dbReference>
<dbReference type="InterPro" id="IPR003148">
    <property type="entry name" value="RCK_N"/>
</dbReference>
<organism evidence="14 15">
    <name type="scientific">Croceivirga radicis</name>
    <dbReference type="NCBI Taxonomy" id="1929488"/>
    <lineage>
        <taxon>Bacteria</taxon>
        <taxon>Pseudomonadati</taxon>
        <taxon>Bacteroidota</taxon>
        <taxon>Flavobacteriia</taxon>
        <taxon>Flavobacteriales</taxon>
        <taxon>Flavobacteriaceae</taxon>
        <taxon>Croceivirga</taxon>
    </lineage>
</organism>
<dbReference type="Pfam" id="PF02254">
    <property type="entry name" value="TrkA_N"/>
    <property type="match status" value="1"/>
</dbReference>
<evidence type="ECO:0000313" key="15">
    <source>
        <dbReference type="Proteomes" id="UP000191680"/>
    </source>
</evidence>
<keyword evidence="11 12" id="KW-0472">Membrane</keyword>
<evidence type="ECO:0000259" key="13">
    <source>
        <dbReference type="PROSITE" id="PS51201"/>
    </source>
</evidence>
<dbReference type="FunFam" id="3.40.50.720:FF:000036">
    <property type="entry name" value="Glutathione-regulated potassium-efflux system protein KefB"/>
    <property type="match status" value="1"/>
</dbReference>
<dbReference type="GO" id="GO:0015297">
    <property type="term" value="F:antiporter activity"/>
    <property type="evidence" value="ECO:0007669"/>
    <property type="project" value="UniProtKB-KW"/>
</dbReference>
<dbReference type="NCBIfam" id="TIGR00932">
    <property type="entry name" value="2a37"/>
    <property type="match status" value="1"/>
</dbReference>
<gene>
    <name evidence="14" type="ORF">BUL40_08575</name>
</gene>
<proteinExistence type="inferred from homology"/>
<dbReference type="Proteomes" id="UP000191680">
    <property type="component" value="Unassembled WGS sequence"/>
</dbReference>
<reference evidence="14 15" key="1">
    <citation type="submission" date="2016-12" db="EMBL/GenBank/DDBJ databases">
        <authorList>
            <person name="Song W.-J."/>
            <person name="Kurnit D.M."/>
        </authorList>
    </citation>
    <scope>NUCLEOTIDE SEQUENCE [LARGE SCALE GENOMIC DNA]</scope>
    <source>
        <strain evidence="14 15">HSG9</strain>
    </source>
</reference>
<comment type="subcellular location">
    <subcellularLocation>
        <location evidence="1">Endomembrane system</location>
        <topology evidence="1">Multi-pass membrane protein</topology>
    </subcellularLocation>
</comment>
<keyword evidence="5" id="KW-1003">Cell membrane</keyword>
<dbReference type="GO" id="GO:0005886">
    <property type="term" value="C:plasma membrane"/>
    <property type="evidence" value="ECO:0007669"/>
    <property type="project" value="InterPro"/>
</dbReference>
<dbReference type="Gene3D" id="1.20.1530.20">
    <property type="match status" value="1"/>
</dbReference>
<evidence type="ECO:0000256" key="12">
    <source>
        <dbReference type="SAM" id="Phobius"/>
    </source>
</evidence>
<evidence type="ECO:0000256" key="9">
    <source>
        <dbReference type="ARBA" id="ARBA00022989"/>
    </source>
</evidence>
<evidence type="ECO:0000256" key="8">
    <source>
        <dbReference type="ARBA" id="ARBA00022958"/>
    </source>
</evidence>
<evidence type="ECO:0000313" key="14">
    <source>
        <dbReference type="EMBL" id="OQD43131.1"/>
    </source>
</evidence>
<keyword evidence="15" id="KW-1185">Reference proteome</keyword>
<dbReference type="PANTHER" id="PTHR46157">
    <property type="entry name" value="K(+) EFFLUX ANTIPORTER 3, CHLOROPLASTIC"/>
    <property type="match status" value="1"/>
</dbReference>
<dbReference type="PROSITE" id="PS51201">
    <property type="entry name" value="RCK_N"/>
    <property type="match status" value="1"/>
</dbReference>
<dbReference type="OrthoDB" id="9781411at2"/>
<dbReference type="SUPFAM" id="SSF51735">
    <property type="entry name" value="NAD(P)-binding Rossmann-fold domains"/>
    <property type="match status" value="1"/>
</dbReference>
<dbReference type="RefSeq" id="WP_080318908.1">
    <property type="nucleotide sequence ID" value="NZ_MTBC01000004.1"/>
</dbReference>
<dbReference type="AlphaFoldDB" id="A0A1V6LSH1"/>
<accession>A0A1V6LSH1</accession>
<keyword evidence="7 12" id="KW-0812">Transmembrane</keyword>
<evidence type="ECO:0000256" key="1">
    <source>
        <dbReference type="ARBA" id="ARBA00004127"/>
    </source>
</evidence>
<evidence type="ECO:0000256" key="6">
    <source>
        <dbReference type="ARBA" id="ARBA00022538"/>
    </source>
</evidence>
<dbReference type="EMBL" id="MTBC01000004">
    <property type="protein sequence ID" value="OQD43131.1"/>
    <property type="molecule type" value="Genomic_DNA"/>
</dbReference>
<evidence type="ECO:0000256" key="2">
    <source>
        <dbReference type="ARBA" id="ARBA00005551"/>
    </source>
</evidence>
<feature type="transmembrane region" description="Helical" evidence="12">
    <location>
        <begin position="56"/>
        <end position="75"/>
    </location>
</feature>
<dbReference type="GO" id="GO:0015079">
    <property type="term" value="F:potassium ion transmembrane transporter activity"/>
    <property type="evidence" value="ECO:0007669"/>
    <property type="project" value="InterPro"/>
</dbReference>
<feature type="transmembrane region" description="Helical" evidence="12">
    <location>
        <begin position="372"/>
        <end position="390"/>
    </location>
</feature>
<comment type="caution">
    <text evidence="14">The sequence shown here is derived from an EMBL/GenBank/DDBJ whole genome shotgun (WGS) entry which is preliminary data.</text>
</comment>
<feature type="transmembrane region" description="Helical" evidence="12">
    <location>
        <begin position="115"/>
        <end position="132"/>
    </location>
</feature>
<feature type="transmembrane region" description="Helical" evidence="12">
    <location>
        <begin position="194"/>
        <end position="216"/>
    </location>
</feature>
<keyword evidence="6" id="KW-0633">Potassium transport</keyword>
<feature type="transmembrane region" description="Helical" evidence="12">
    <location>
        <begin position="153"/>
        <end position="174"/>
    </location>
</feature>
<dbReference type="Pfam" id="PF00999">
    <property type="entry name" value="Na_H_Exchanger"/>
    <property type="match status" value="1"/>
</dbReference>
<keyword evidence="4" id="KW-0050">Antiport</keyword>
<dbReference type="Gene3D" id="3.40.50.720">
    <property type="entry name" value="NAD(P)-binding Rossmann-like Domain"/>
    <property type="match status" value="1"/>
</dbReference>
<evidence type="ECO:0000256" key="7">
    <source>
        <dbReference type="ARBA" id="ARBA00022692"/>
    </source>
</evidence>
<feature type="transmembrane region" description="Helical" evidence="12">
    <location>
        <begin position="339"/>
        <end position="360"/>
    </location>
</feature>
<evidence type="ECO:0000256" key="4">
    <source>
        <dbReference type="ARBA" id="ARBA00022449"/>
    </source>
</evidence>
<feature type="transmembrane region" description="Helical" evidence="12">
    <location>
        <begin position="31"/>
        <end position="50"/>
    </location>
</feature>
<feature type="domain" description="RCK N-terminal" evidence="13">
    <location>
        <begin position="415"/>
        <end position="539"/>
    </location>
</feature>
<dbReference type="InterPro" id="IPR004771">
    <property type="entry name" value="K/H_exchanger"/>
</dbReference>
<feature type="transmembrane region" description="Helical" evidence="12">
    <location>
        <begin position="283"/>
        <end position="301"/>
    </location>
</feature>
<comment type="similarity">
    <text evidence="2">Belongs to the monovalent cation:proton antiporter 2 (CPA2) transporter (TC 2.A.37) family.</text>
</comment>
<keyword evidence="9 12" id="KW-1133">Transmembrane helix</keyword>
<dbReference type="PANTHER" id="PTHR46157:SF4">
    <property type="entry name" value="K(+) EFFLUX ANTIPORTER 3, CHLOROPLASTIC"/>
    <property type="match status" value="1"/>
</dbReference>
<dbReference type="GO" id="GO:1902600">
    <property type="term" value="P:proton transmembrane transport"/>
    <property type="evidence" value="ECO:0007669"/>
    <property type="project" value="InterPro"/>
</dbReference>
<feature type="transmembrane region" description="Helical" evidence="12">
    <location>
        <begin position="307"/>
        <end position="327"/>
    </location>
</feature>
<keyword evidence="10" id="KW-0406">Ion transport</keyword>